<dbReference type="InterPro" id="IPR029058">
    <property type="entry name" value="AB_hydrolase_fold"/>
</dbReference>
<proteinExistence type="predicted"/>
<feature type="domain" description="AB hydrolase-1" evidence="2">
    <location>
        <begin position="53"/>
        <end position="267"/>
    </location>
</feature>
<organism evidence="3 4">
    <name type="scientific">Solirubrobacter phytolaccae</name>
    <dbReference type="NCBI Taxonomy" id="1404360"/>
    <lineage>
        <taxon>Bacteria</taxon>
        <taxon>Bacillati</taxon>
        <taxon>Actinomycetota</taxon>
        <taxon>Thermoleophilia</taxon>
        <taxon>Solirubrobacterales</taxon>
        <taxon>Solirubrobacteraceae</taxon>
        <taxon>Solirubrobacter</taxon>
    </lineage>
</organism>
<dbReference type="Gene3D" id="3.40.50.1820">
    <property type="entry name" value="alpha/beta hydrolase"/>
    <property type="match status" value="1"/>
</dbReference>
<dbReference type="AlphaFoldDB" id="A0A9X3N460"/>
<evidence type="ECO:0000313" key="3">
    <source>
        <dbReference type="EMBL" id="MDA0179294.1"/>
    </source>
</evidence>
<sequence length="298" mass="32662">MTIEPFEHRGSRGRVLSARTPGAPPGSILLIYGHHADLERMRTIAVALSALGTVTCPDLPGFGGMPPVRENRVTTIDGLADALAAAIGQCCDQRERFSIVAVSFGLVVAIRALERHPHLVPRVSAVVSLAGLAERADLRLPRRLRTPARMVIRAAATAPVAGLTARWLLQSPLLEALCRNFARHEHDAVSLAAEVRLWRSGDWRTRLLTLAEILRRGRPPTSPLPVLVHHVASANDRYVHPLRTVRTLEARFREVRFSVVAADRHIPSATADLAALTAFLPDAALEVLRRHHADAERR</sequence>
<dbReference type="EMBL" id="JAPDDP010000004">
    <property type="protein sequence ID" value="MDA0179294.1"/>
    <property type="molecule type" value="Genomic_DNA"/>
</dbReference>
<feature type="region of interest" description="Disordered" evidence="1">
    <location>
        <begin position="1"/>
        <end position="20"/>
    </location>
</feature>
<comment type="caution">
    <text evidence="3">The sequence shown here is derived from an EMBL/GenBank/DDBJ whole genome shotgun (WGS) entry which is preliminary data.</text>
</comment>
<protein>
    <submittedName>
        <fullName evidence="3">Alpha/beta hydrolase</fullName>
    </submittedName>
</protein>
<dbReference type="SUPFAM" id="SSF53474">
    <property type="entry name" value="alpha/beta-Hydrolases"/>
    <property type="match status" value="1"/>
</dbReference>
<evidence type="ECO:0000256" key="1">
    <source>
        <dbReference type="SAM" id="MobiDB-lite"/>
    </source>
</evidence>
<gene>
    <name evidence="3" type="ORF">OJ997_03210</name>
</gene>
<keyword evidence="3" id="KW-0378">Hydrolase</keyword>
<feature type="compositionally biased region" description="Basic and acidic residues" evidence="1">
    <location>
        <begin position="1"/>
        <end position="10"/>
    </location>
</feature>
<dbReference type="RefSeq" id="WP_270023564.1">
    <property type="nucleotide sequence ID" value="NZ_JAPDDP010000004.1"/>
</dbReference>
<reference evidence="3" key="1">
    <citation type="submission" date="2022-10" db="EMBL/GenBank/DDBJ databases">
        <title>The WGS of Solirubrobacter phytolaccae KCTC 29190.</title>
        <authorList>
            <person name="Jiang Z."/>
        </authorList>
    </citation>
    <scope>NUCLEOTIDE SEQUENCE</scope>
    <source>
        <strain evidence="3">KCTC 29190</strain>
    </source>
</reference>
<name>A0A9X3N460_9ACTN</name>
<accession>A0A9X3N460</accession>
<keyword evidence="4" id="KW-1185">Reference proteome</keyword>
<dbReference type="GO" id="GO:0016787">
    <property type="term" value="F:hydrolase activity"/>
    <property type="evidence" value="ECO:0007669"/>
    <property type="project" value="UniProtKB-KW"/>
</dbReference>
<dbReference type="InterPro" id="IPR000073">
    <property type="entry name" value="AB_hydrolase_1"/>
</dbReference>
<dbReference type="Pfam" id="PF00561">
    <property type="entry name" value="Abhydrolase_1"/>
    <property type="match status" value="1"/>
</dbReference>
<dbReference type="Proteomes" id="UP001147653">
    <property type="component" value="Unassembled WGS sequence"/>
</dbReference>
<evidence type="ECO:0000313" key="4">
    <source>
        <dbReference type="Proteomes" id="UP001147653"/>
    </source>
</evidence>
<evidence type="ECO:0000259" key="2">
    <source>
        <dbReference type="Pfam" id="PF00561"/>
    </source>
</evidence>